<name>A0AAV4S1G5_CAEEX</name>
<organism evidence="1 2">
    <name type="scientific">Caerostris extrusa</name>
    <name type="common">Bark spider</name>
    <name type="synonym">Caerostris bankana</name>
    <dbReference type="NCBI Taxonomy" id="172846"/>
    <lineage>
        <taxon>Eukaryota</taxon>
        <taxon>Metazoa</taxon>
        <taxon>Ecdysozoa</taxon>
        <taxon>Arthropoda</taxon>
        <taxon>Chelicerata</taxon>
        <taxon>Arachnida</taxon>
        <taxon>Araneae</taxon>
        <taxon>Araneomorphae</taxon>
        <taxon>Entelegynae</taxon>
        <taxon>Araneoidea</taxon>
        <taxon>Araneidae</taxon>
        <taxon>Caerostris</taxon>
    </lineage>
</organism>
<sequence>MSPGRLVIVASSTVSAFSRLLAFKTPLISRPICPPGLLINIGLAFNRTFDLRMEWAFRDGLLIILFVFQPEILGNLTHRLDLGLRNDQVY</sequence>
<reference evidence="1 2" key="1">
    <citation type="submission" date="2021-06" db="EMBL/GenBank/DDBJ databases">
        <title>Caerostris extrusa draft genome.</title>
        <authorList>
            <person name="Kono N."/>
            <person name="Arakawa K."/>
        </authorList>
    </citation>
    <scope>NUCLEOTIDE SEQUENCE [LARGE SCALE GENOMIC DNA]</scope>
</reference>
<accession>A0AAV4S1G5</accession>
<keyword evidence="2" id="KW-1185">Reference proteome</keyword>
<comment type="caution">
    <text evidence="1">The sequence shown here is derived from an EMBL/GenBank/DDBJ whole genome shotgun (WGS) entry which is preliminary data.</text>
</comment>
<evidence type="ECO:0000313" key="2">
    <source>
        <dbReference type="Proteomes" id="UP001054945"/>
    </source>
</evidence>
<gene>
    <name evidence="1" type="ORF">CEXT_786591</name>
</gene>
<proteinExistence type="predicted"/>
<evidence type="ECO:0000313" key="1">
    <source>
        <dbReference type="EMBL" id="GIY26582.1"/>
    </source>
</evidence>
<dbReference type="AlphaFoldDB" id="A0AAV4S1G5"/>
<dbReference type="EMBL" id="BPLR01008701">
    <property type="protein sequence ID" value="GIY26582.1"/>
    <property type="molecule type" value="Genomic_DNA"/>
</dbReference>
<protein>
    <submittedName>
        <fullName evidence="1">Uncharacterized protein</fullName>
    </submittedName>
</protein>
<dbReference type="Proteomes" id="UP001054945">
    <property type="component" value="Unassembled WGS sequence"/>
</dbReference>